<evidence type="ECO:0000259" key="1">
    <source>
        <dbReference type="Pfam" id="PF10124"/>
    </source>
</evidence>
<protein>
    <submittedName>
        <fullName evidence="2">Head protein</fullName>
    </submittedName>
</protein>
<evidence type="ECO:0000313" key="3">
    <source>
        <dbReference type="Proteomes" id="UP000589085"/>
    </source>
</evidence>
<gene>
    <name evidence="2" type="ORF">HLH48_07875</name>
</gene>
<proteinExistence type="predicted"/>
<dbReference type="RefSeq" id="WP_182996953.1">
    <property type="nucleotide sequence ID" value="NZ_JABEQJ010000008.1"/>
</dbReference>
<accession>A0A7W4NLQ2</accession>
<dbReference type="EMBL" id="JABEQJ010000008">
    <property type="protein sequence ID" value="MBB2160091.1"/>
    <property type="molecule type" value="Genomic_DNA"/>
</dbReference>
<dbReference type="InterPro" id="IPR018774">
    <property type="entry name" value="Phage_Mu_GpT"/>
</dbReference>
<dbReference type="AlphaFoldDB" id="A0A7W4NLQ2"/>
<name>A0A7W4NLQ2_9PROT</name>
<comment type="caution">
    <text evidence="2">The sequence shown here is derived from an EMBL/GenBank/DDBJ whole genome shotgun (WGS) entry which is preliminary data.</text>
</comment>
<organism evidence="2 3">
    <name type="scientific">Gluconacetobacter sacchari</name>
    <dbReference type="NCBI Taxonomy" id="92759"/>
    <lineage>
        <taxon>Bacteria</taxon>
        <taxon>Pseudomonadati</taxon>
        <taxon>Pseudomonadota</taxon>
        <taxon>Alphaproteobacteria</taxon>
        <taxon>Acetobacterales</taxon>
        <taxon>Acetobacteraceae</taxon>
        <taxon>Gluconacetobacter</taxon>
    </lineage>
</organism>
<evidence type="ECO:0000313" key="2">
    <source>
        <dbReference type="EMBL" id="MBB2160091.1"/>
    </source>
</evidence>
<dbReference type="Pfam" id="PF10124">
    <property type="entry name" value="Mu-like_gpT"/>
    <property type="match status" value="1"/>
</dbReference>
<sequence length="319" mass="35223">MDINAGNINALTTRINTAFNKRLEVVAPTWNRFSMEIPSTAAANFYPRLAELTGLREWKGTRVVHRLSVADRMVITNRKFEGTLAISRDDLDDDQFAFLMPQVDELGQLAGELPDKLVYDKLAEGRTATGIGMDGQPFFDADHPGYDSTASLVSWSNLLTIKAGETAQPWWYVFDTSRGLKPMVYQPRRPFAIVAKTKLTDDNVFWDDEFVWGTDGRCAAGFGFHMYAIATNRPPTGAVFQDIISAMSSQCRRDGTPYGVKPTLVVCPKNLEGALRGLLKTTFVPVLAPDGNTWVTGSNVWADYCDVLAADRLPQAVGA</sequence>
<reference evidence="2 3" key="1">
    <citation type="submission" date="2020-04" db="EMBL/GenBank/DDBJ databases">
        <title>Description of novel Gluconacetobacter.</title>
        <authorList>
            <person name="Sombolestani A."/>
        </authorList>
    </citation>
    <scope>NUCLEOTIDE SEQUENCE [LARGE SCALE GENOMIC DNA]</scope>
    <source>
        <strain evidence="2 3">LMG 19747</strain>
    </source>
</reference>
<dbReference type="Proteomes" id="UP000589085">
    <property type="component" value="Unassembled WGS sequence"/>
</dbReference>
<feature type="domain" description="Bacteriophage Mu GpT" evidence="1">
    <location>
        <begin position="9"/>
        <end position="306"/>
    </location>
</feature>